<name>G0EG01_PYRF1</name>
<dbReference type="Pfam" id="PF05942">
    <property type="entry name" value="PaREP1"/>
    <property type="match status" value="1"/>
</dbReference>
<evidence type="ECO:0000313" key="1">
    <source>
        <dbReference type="EMBL" id="AEM39102.1"/>
    </source>
</evidence>
<dbReference type="GeneID" id="11138426"/>
<protein>
    <submittedName>
        <fullName evidence="1">PaREP1 family protein</fullName>
    </submittedName>
</protein>
<evidence type="ECO:0000313" key="2">
    <source>
        <dbReference type="Proteomes" id="UP000001037"/>
    </source>
</evidence>
<dbReference type="InParanoid" id="G0EG01"/>
<dbReference type="HOGENOM" id="CLU_118419_0_0_2"/>
<keyword evidence="2" id="KW-1185">Reference proteome</keyword>
<dbReference type="RefSeq" id="WP_014026779.1">
    <property type="nucleotide sequence ID" value="NC_015931.1"/>
</dbReference>
<dbReference type="EMBL" id="CP002838">
    <property type="protein sequence ID" value="AEM39102.1"/>
    <property type="molecule type" value="Genomic_DNA"/>
</dbReference>
<dbReference type="AlphaFoldDB" id="G0EG01"/>
<gene>
    <name evidence="1" type="ordered locus">Pyrfu_1243</name>
</gene>
<sequence>MYEALEKPLSRPSSKEYASARTLEALVEALLALHFLEKGLTRNAAGKAFQAWRALLAAILRVELDRLLEVVESKAEREWIVKRGVPKLPTTRLKPLSQLLERLGYRDITAWTSLALDLHDYQYHGPDPDMALSRYRDRREAAQDTIMLIERLIENIEAMRGKIPWDSEVESAFTRLRETLEKVRKKLGL</sequence>
<dbReference type="eggNOG" id="arCOG03712">
    <property type="taxonomic scope" value="Archaea"/>
</dbReference>
<organism evidence="1 2">
    <name type="scientific">Pyrolobus fumarii (strain DSM 11204 / 1A)</name>
    <dbReference type="NCBI Taxonomy" id="694429"/>
    <lineage>
        <taxon>Archaea</taxon>
        <taxon>Thermoproteota</taxon>
        <taxon>Thermoprotei</taxon>
        <taxon>Desulfurococcales</taxon>
        <taxon>Pyrodictiaceae</taxon>
        <taxon>Pyrolobus</taxon>
    </lineage>
</organism>
<dbReference type="InterPro" id="IPR010268">
    <property type="entry name" value="PaREP1"/>
</dbReference>
<dbReference type="Proteomes" id="UP000001037">
    <property type="component" value="Chromosome"/>
</dbReference>
<accession>G0EG01</accession>
<proteinExistence type="predicted"/>
<dbReference type="KEGG" id="pfm:Pyrfu_1243"/>
<reference evidence="1 2" key="1">
    <citation type="journal article" date="2011" name="Stand. Genomic Sci.">
        <title>Complete genome sequence of the hyperthermophilic chemolithoautotroph Pyrolobus fumarii type strain (1A).</title>
        <authorList>
            <person name="Anderson I."/>
            <person name="Goker M."/>
            <person name="Nolan M."/>
            <person name="Lucas S."/>
            <person name="Hammon N."/>
            <person name="Deshpande S."/>
            <person name="Cheng J.F."/>
            <person name="Tapia R."/>
            <person name="Han C."/>
            <person name="Goodwin L."/>
            <person name="Pitluck S."/>
            <person name="Huntemann M."/>
            <person name="Liolios K."/>
            <person name="Ivanova N."/>
            <person name="Pagani I."/>
            <person name="Mavromatis K."/>
            <person name="Ovchinikova G."/>
            <person name="Pati A."/>
            <person name="Chen A."/>
            <person name="Palaniappan K."/>
            <person name="Land M."/>
            <person name="Hauser L."/>
            <person name="Brambilla E.M."/>
            <person name="Huber H."/>
            <person name="Yasawong M."/>
            <person name="Rohde M."/>
            <person name="Spring S."/>
            <person name="Abt B."/>
            <person name="Sikorski J."/>
            <person name="Wirth R."/>
            <person name="Detter J.C."/>
            <person name="Woyke T."/>
            <person name="Bristow J."/>
            <person name="Eisen J.A."/>
            <person name="Markowitz V."/>
            <person name="Hugenholtz P."/>
            <person name="Kyrpides N.C."/>
            <person name="Klenk H.P."/>
            <person name="Lapidus A."/>
        </authorList>
    </citation>
    <scope>NUCLEOTIDE SEQUENCE [LARGE SCALE GENOMIC DNA]</scope>
    <source>
        <strain evidence="2">DSM 11204 / 1A</strain>
    </source>
</reference>